<keyword evidence="1" id="KW-0472">Membrane</keyword>
<dbReference type="Proteomes" id="UP000181997">
    <property type="component" value="Unassembled WGS sequence"/>
</dbReference>
<organism evidence="2 3">
    <name type="scientific">[Bacillus] enclensis</name>
    <dbReference type="NCBI Taxonomy" id="1402860"/>
    <lineage>
        <taxon>Bacteria</taxon>
        <taxon>Bacillati</taxon>
        <taxon>Bacillota</taxon>
        <taxon>Bacilli</taxon>
        <taxon>Bacillales</taxon>
        <taxon>Bacillaceae</taxon>
        <taxon>Rossellomorea</taxon>
    </lineage>
</organism>
<dbReference type="RefSeq" id="WP_058297899.1">
    <property type="nucleotide sequence ID" value="NZ_FMAU01000001.1"/>
</dbReference>
<reference evidence="3" key="1">
    <citation type="submission" date="2016-08" db="EMBL/GenBank/DDBJ databases">
        <authorList>
            <person name="Varghese N."/>
            <person name="Submissions Spin"/>
        </authorList>
    </citation>
    <scope>NUCLEOTIDE SEQUENCE [LARGE SCALE GENOMIC DNA]</scope>
    <source>
        <strain evidence="3">SGD-1123</strain>
    </source>
</reference>
<accession>A0A0V8HMX9</accession>
<sequence length="200" mass="22744">MKTLLFAAGAFALLLPFLRFIPVKLTLKQKVMLSSLSFCITVLALIGKEFLPFISVVAILILLTGLSAYIAQTRIHSESTAHHPELHPEPPFPAAIHHEPENYETVNNAYGSRNETVSESNLQEGSSDDFIEEDHQDYIKELKWEETEGKRFEPEAEDAPVYEEELPFIDDRLPEAVEAPLVVDEEEEEYNRLFSGTKRR</sequence>
<evidence type="ECO:0000256" key="1">
    <source>
        <dbReference type="SAM" id="Phobius"/>
    </source>
</evidence>
<gene>
    <name evidence="2" type="ORF">GA0061094_1342</name>
</gene>
<keyword evidence="1" id="KW-1133">Transmembrane helix</keyword>
<dbReference type="OrthoDB" id="9977246at2"/>
<keyword evidence="1" id="KW-0812">Transmembrane</keyword>
<dbReference type="EMBL" id="FMAU01000001">
    <property type="protein sequence ID" value="SCB91076.1"/>
    <property type="molecule type" value="Genomic_DNA"/>
</dbReference>
<dbReference type="AlphaFoldDB" id="A0A0V8HMX9"/>
<evidence type="ECO:0000313" key="2">
    <source>
        <dbReference type="EMBL" id="SCB91076.1"/>
    </source>
</evidence>
<name>A0A0V8HMX9_9BACI</name>
<protein>
    <submittedName>
        <fullName evidence="2">Uncharacterized protein</fullName>
    </submittedName>
</protein>
<proteinExistence type="predicted"/>
<feature type="transmembrane region" description="Helical" evidence="1">
    <location>
        <begin position="30"/>
        <end position="46"/>
    </location>
</feature>
<feature type="transmembrane region" description="Helical" evidence="1">
    <location>
        <begin position="53"/>
        <end position="71"/>
    </location>
</feature>
<evidence type="ECO:0000313" key="3">
    <source>
        <dbReference type="Proteomes" id="UP000181997"/>
    </source>
</evidence>
<keyword evidence="3" id="KW-1185">Reference proteome</keyword>